<dbReference type="InterPro" id="IPR029058">
    <property type="entry name" value="AB_hydrolase_fold"/>
</dbReference>
<dbReference type="PANTHER" id="PTHR48081:SF8">
    <property type="entry name" value="ALPHA_BETA HYDROLASE FOLD-3 DOMAIN-CONTAINING PROTEIN-RELATED"/>
    <property type="match status" value="1"/>
</dbReference>
<feature type="domain" description="Alpha/beta hydrolase fold-3" evidence="3">
    <location>
        <begin position="69"/>
        <end position="274"/>
    </location>
</feature>
<name>Q6KZ86_PICTO</name>
<dbReference type="FunCoup" id="Q6KZ86">
    <property type="interactions" value="16"/>
</dbReference>
<dbReference type="PROSITE" id="PS01174">
    <property type="entry name" value="LIPASE_GDXG_SER"/>
    <property type="match status" value="1"/>
</dbReference>
<evidence type="ECO:0000259" key="3">
    <source>
        <dbReference type="Pfam" id="PF07859"/>
    </source>
</evidence>
<accession>Q6KZ86</accession>
<protein>
    <submittedName>
        <fullName evidence="4">Acetyl esterase</fullName>
        <ecNumber evidence="4">3.1.1.-</ecNumber>
    </submittedName>
</protein>
<dbReference type="RefSeq" id="WP_011178182.1">
    <property type="nucleotide sequence ID" value="NC_005877.1"/>
</dbReference>
<dbReference type="GO" id="GO:0016787">
    <property type="term" value="F:hydrolase activity"/>
    <property type="evidence" value="ECO:0007669"/>
    <property type="project" value="UniProtKB-KW"/>
</dbReference>
<dbReference type="SMR" id="Q6KZ86"/>
<dbReference type="InterPro" id="IPR033140">
    <property type="entry name" value="Lipase_GDXG_put_SER_AS"/>
</dbReference>
<dbReference type="Proteomes" id="UP000000438">
    <property type="component" value="Chromosome"/>
</dbReference>
<dbReference type="PaxDb" id="263820-PTO1381"/>
<dbReference type="HOGENOM" id="CLU_012494_6_4_2"/>
<dbReference type="InParanoid" id="Q6KZ86"/>
<dbReference type="PANTHER" id="PTHR48081">
    <property type="entry name" value="AB HYDROLASE SUPERFAMILY PROTEIN C4A8.06C"/>
    <property type="match status" value="1"/>
</dbReference>
<dbReference type="EC" id="3.1.1.-" evidence="4"/>
<comment type="similarity">
    <text evidence="1">Belongs to the 'GDXG' lipolytic enzyme family.</text>
</comment>
<dbReference type="Pfam" id="PF07859">
    <property type="entry name" value="Abhydrolase_3"/>
    <property type="match status" value="1"/>
</dbReference>
<sequence>MIDPEIKEIIENAGPLNPADIKIDEFRALMDNLAIEMSREKIKVREVTDIKINNIKSRLYNDSDSDGIIIYMHGGGFVFGSIESYDNICRYIAKCSGLKVLSVDYRLAPENKFPAALDDSFEAFKYVYDHYSDLRIKMDRICLAGDSAGGNLAASLSLKIYDELGVKPGLDVLFYPSLAPDTFSRSFSEYNDGPVLTGDLIQWFGSQYYKNFYDVLNPYFSPMLGDLSKMPESIVVTAEYDPLRDQGESYLKMLRKANVRATGIRSLMMVHGFATDFEYVSAARNILFMVYSLAGNIINKL</sequence>
<dbReference type="GeneID" id="2844759"/>
<dbReference type="Gene3D" id="3.40.50.1820">
    <property type="entry name" value="alpha/beta hydrolase"/>
    <property type="match status" value="1"/>
</dbReference>
<dbReference type="OrthoDB" id="33195at2157"/>
<reference evidence="4 5" key="1">
    <citation type="journal article" date="2004" name="Proc. Natl. Acad. Sci. U.S.A.">
        <title>Genome sequence of Picrophilus torridus and its implications for life around pH 0.</title>
        <authorList>
            <person name="Futterer O."/>
            <person name="Angelov A."/>
            <person name="Liesegang H."/>
            <person name="Gottschalk G."/>
            <person name="Schleper C."/>
            <person name="Schepers B."/>
            <person name="Dock C."/>
            <person name="Antranikian G."/>
            <person name="Liebl W."/>
        </authorList>
    </citation>
    <scope>NUCLEOTIDE SEQUENCE [LARGE SCALE GENOMIC DNA]</scope>
    <source>
        <strain evidence="5">ATCC 700027 / DSM 9790 / JCM 10055 / NBRC 100828</strain>
    </source>
</reference>
<dbReference type="EMBL" id="AE017261">
    <property type="protein sequence ID" value="AAT43966.1"/>
    <property type="molecule type" value="Genomic_DNA"/>
</dbReference>
<evidence type="ECO:0000256" key="1">
    <source>
        <dbReference type="ARBA" id="ARBA00010515"/>
    </source>
</evidence>
<gene>
    <name evidence="4" type="ordered locus">PTO1381</name>
</gene>
<keyword evidence="2 4" id="KW-0378">Hydrolase</keyword>
<evidence type="ECO:0000313" key="5">
    <source>
        <dbReference type="Proteomes" id="UP000000438"/>
    </source>
</evidence>
<dbReference type="ESTHER" id="picto-q6kz86">
    <property type="family name" value="Hormone-sensitive_lipase_like"/>
</dbReference>
<proteinExistence type="inferred from homology"/>
<dbReference type="SUPFAM" id="SSF53474">
    <property type="entry name" value="alpha/beta-Hydrolases"/>
    <property type="match status" value="1"/>
</dbReference>
<dbReference type="InterPro" id="IPR013094">
    <property type="entry name" value="AB_hydrolase_3"/>
</dbReference>
<dbReference type="KEGG" id="pto:PTO1381"/>
<dbReference type="InterPro" id="IPR050300">
    <property type="entry name" value="GDXG_lipolytic_enzyme"/>
</dbReference>
<dbReference type="AlphaFoldDB" id="Q6KZ86"/>
<dbReference type="eggNOG" id="arCOG02638">
    <property type="taxonomic scope" value="Archaea"/>
</dbReference>
<organism evidence="4 5">
    <name type="scientific">Picrophilus torridus (strain ATCC 700027 / DSM 9790 / JCM 10055 / NBRC 100828 / KAW 2/3)</name>
    <dbReference type="NCBI Taxonomy" id="1122961"/>
    <lineage>
        <taxon>Archaea</taxon>
        <taxon>Methanobacteriati</taxon>
        <taxon>Thermoplasmatota</taxon>
        <taxon>Thermoplasmata</taxon>
        <taxon>Thermoplasmatales</taxon>
        <taxon>Picrophilaceae</taxon>
        <taxon>Picrophilus</taxon>
    </lineage>
</organism>
<evidence type="ECO:0000256" key="2">
    <source>
        <dbReference type="ARBA" id="ARBA00022801"/>
    </source>
</evidence>
<evidence type="ECO:0000313" key="4">
    <source>
        <dbReference type="EMBL" id="AAT43966.1"/>
    </source>
</evidence>
<dbReference type="STRING" id="263820.PTO1381"/>